<evidence type="ECO:0000256" key="1">
    <source>
        <dbReference type="SAM" id="MobiDB-lite"/>
    </source>
</evidence>
<keyword evidence="3" id="KW-1185">Reference proteome</keyword>
<reference evidence="2 3" key="1">
    <citation type="submission" date="2023-02" db="EMBL/GenBank/DDBJ databases">
        <title>LHISI_Scaffold_Assembly.</title>
        <authorList>
            <person name="Stuart O.P."/>
            <person name="Cleave R."/>
            <person name="Magrath M.J.L."/>
            <person name="Mikheyev A.S."/>
        </authorList>
    </citation>
    <scope>NUCLEOTIDE SEQUENCE [LARGE SCALE GENOMIC DNA]</scope>
    <source>
        <strain evidence="2">Daus_M_001</strain>
        <tissue evidence="2">Leg muscle</tissue>
    </source>
</reference>
<sequence length="562" mass="62853">MMQFHYTKEFVNTVYPPGLSHKFLKFGAPLTLPPKRCNRTLPVSGWQNYVDGGTRFNNAHNPQSIRACFAMTVRSGTHGTGKRPAHVHGRRAGSGPCACVLPMPFHVSSKVDGLDPARGACCVFPALMRPRDRAKGGRDETGSEDDHENSIGDNEHKDNDNVEDDDGDSFDFPTHFPNEFPSTSDAKKAEDTENTGYTLTEDPNELVDRLAYLSNLHKSQNVVSMEQRRNARAGGNERIPRKPADQLHRPARFPHAKIWERPRRETNPVRLTGRRDPPFPVRSQTMGTVVAIAWPSDYATLLTPGGIRRGFLAECPIRVIEVSMKLRRNERAGQTGEPRENPSTTAIVRHDAQGRPGRELNPVQFRNNLVVTREHTRCRTVQRIGLIGFGTHIVVRKQGNRFRIAVHTPPREPKSLANKRISMGKTANTKRVREDLGCSEIFLPGGCRKIEQRQGKRLLLNVMPAGAAKWPSPGALKRSLRSRPAIQLRMGFACRAPIQSLRQPINPRISPSLPVMDHEGGEIAQCPSPYNPLTDEPSSETDKITPYFLNSTKRRLVVIVPR</sequence>
<accession>A0ABQ9H5X4</accession>
<dbReference type="EMBL" id="JARBHB010000007">
    <property type="protein sequence ID" value="KAJ8879689.1"/>
    <property type="molecule type" value="Genomic_DNA"/>
</dbReference>
<proteinExistence type="predicted"/>
<dbReference type="Proteomes" id="UP001159363">
    <property type="component" value="Chromosome 6"/>
</dbReference>
<gene>
    <name evidence="2" type="ORF">PR048_020297</name>
</gene>
<evidence type="ECO:0000313" key="3">
    <source>
        <dbReference type="Proteomes" id="UP001159363"/>
    </source>
</evidence>
<feature type="compositionally biased region" description="Basic and acidic residues" evidence="1">
    <location>
        <begin position="148"/>
        <end position="160"/>
    </location>
</feature>
<organism evidence="2 3">
    <name type="scientific">Dryococelus australis</name>
    <dbReference type="NCBI Taxonomy" id="614101"/>
    <lineage>
        <taxon>Eukaryota</taxon>
        <taxon>Metazoa</taxon>
        <taxon>Ecdysozoa</taxon>
        <taxon>Arthropoda</taxon>
        <taxon>Hexapoda</taxon>
        <taxon>Insecta</taxon>
        <taxon>Pterygota</taxon>
        <taxon>Neoptera</taxon>
        <taxon>Polyneoptera</taxon>
        <taxon>Phasmatodea</taxon>
        <taxon>Verophasmatodea</taxon>
        <taxon>Anareolatae</taxon>
        <taxon>Phasmatidae</taxon>
        <taxon>Eurycanthinae</taxon>
        <taxon>Dryococelus</taxon>
    </lineage>
</organism>
<feature type="compositionally biased region" description="Basic and acidic residues" evidence="1">
    <location>
        <begin position="132"/>
        <end position="141"/>
    </location>
</feature>
<evidence type="ECO:0000313" key="2">
    <source>
        <dbReference type="EMBL" id="KAJ8879689.1"/>
    </source>
</evidence>
<name>A0ABQ9H5X4_9NEOP</name>
<protein>
    <submittedName>
        <fullName evidence="2">Uncharacterized protein</fullName>
    </submittedName>
</protein>
<comment type="caution">
    <text evidence="2">The sequence shown here is derived from an EMBL/GenBank/DDBJ whole genome shotgun (WGS) entry which is preliminary data.</text>
</comment>
<feature type="region of interest" description="Disordered" evidence="1">
    <location>
        <begin position="132"/>
        <end position="202"/>
    </location>
</feature>